<protein>
    <submittedName>
        <fullName evidence="3">Uncharacterized protein LOC106472167 isoform X1</fullName>
    </submittedName>
</protein>
<reference evidence="3" key="1">
    <citation type="submission" date="2025-08" db="UniProtKB">
        <authorList>
            <consortium name="RefSeq"/>
        </authorList>
    </citation>
    <scope>IDENTIFICATION</scope>
    <source>
        <tissue evidence="3">Muscle</tissue>
    </source>
</reference>
<sequence>MGLEAGTHYIGEQAVEIEGHRAIIAGTSTLCGSIATMDMCVRYFKNATVNILLTLKKMVITRGSYSKTKRSSTEDLEVVPLQNKGLLLVCPLLILQQILLMTYLCLSLKGNCTRHRVYYRISWSLNCESSDKPPNQKLDKIKLKIQKYDLYFSFKTFILKL</sequence>
<evidence type="ECO:0000313" key="2">
    <source>
        <dbReference type="Proteomes" id="UP000694941"/>
    </source>
</evidence>
<organism evidence="2 3">
    <name type="scientific">Limulus polyphemus</name>
    <name type="common">Atlantic horseshoe crab</name>
    <dbReference type="NCBI Taxonomy" id="6850"/>
    <lineage>
        <taxon>Eukaryota</taxon>
        <taxon>Metazoa</taxon>
        <taxon>Ecdysozoa</taxon>
        <taxon>Arthropoda</taxon>
        <taxon>Chelicerata</taxon>
        <taxon>Merostomata</taxon>
        <taxon>Xiphosura</taxon>
        <taxon>Limulidae</taxon>
        <taxon>Limulus</taxon>
    </lineage>
</organism>
<keyword evidence="1" id="KW-1133">Transmembrane helix</keyword>
<dbReference type="GeneID" id="106472167"/>
<accession>A0ABM1TKS2</accession>
<keyword evidence="1" id="KW-0812">Transmembrane</keyword>
<feature type="transmembrane region" description="Helical" evidence="1">
    <location>
        <begin position="85"/>
        <end position="106"/>
    </location>
</feature>
<dbReference type="Proteomes" id="UP000694941">
    <property type="component" value="Unplaced"/>
</dbReference>
<evidence type="ECO:0000256" key="1">
    <source>
        <dbReference type="SAM" id="Phobius"/>
    </source>
</evidence>
<dbReference type="Gene3D" id="3.20.20.140">
    <property type="entry name" value="Metal-dependent hydrolases"/>
    <property type="match status" value="1"/>
</dbReference>
<dbReference type="RefSeq" id="XP_022256478.1">
    <property type="nucleotide sequence ID" value="XM_022400770.1"/>
</dbReference>
<keyword evidence="1" id="KW-0472">Membrane</keyword>
<keyword evidence="2" id="KW-1185">Reference proteome</keyword>
<name>A0ABM1TKS2_LIMPO</name>
<gene>
    <name evidence="3" type="primary">LOC106472167</name>
</gene>
<evidence type="ECO:0000313" key="3">
    <source>
        <dbReference type="RefSeq" id="XP_022256478.1"/>
    </source>
</evidence>
<proteinExistence type="predicted"/>